<proteinExistence type="predicted"/>
<name>A0ACB8B3C1_9AGAM</name>
<keyword evidence="2" id="KW-1185">Reference proteome</keyword>
<comment type="caution">
    <text evidence="1">The sequence shown here is derived from an EMBL/GenBank/DDBJ whole genome shotgun (WGS) entry which is preliminary data.</text>
</comment>
<evidence type="ECO:0000313" key="1">
    <source>
        <dbReference type="EMBL" id="KAH7920301.1"/>
    </source>
</evidence>
<organism evidence="1 2">
    <name type="scientific">Leucogyrophana mollusca</name>
    <dbReference type="NCBI Taxonomy" id="85980"/>
    <lineage>
        <taxon>Eukaryota</taxon>
        <taxon>Fungi</taxon>
        <taxon>Dikarya</taxon>
        <taxon>Basidiomycota</taxon>
        <taxon>Agaricomycotina</taxon>
        <taxon>Agaricomycetes</taxon>
        <taxon>Agaricomycetidae</taxon>
        <taxon>Boletales</taxon>
        <taxon>Boletales incertae sedis</taxon>
        <taxon>Leucogyrophana</taxon>
    </lineage>
</organism>
<dbReference type="Proteomes" id="UP000790709">
    <property type="component" value="Unassembled WGS sequence"/>
</dbReference>
<protein>
    <submittedName>
        <fullName evidence="1">Uncharacterized protein</fullName>
    </submittedName>
</protein>
<sequence>MIKSEHALCRIPHVRPFDHTTEKQAETNLVMVVDLPRCRTTRPAASMKPTAINLRGGFGVTHGKPDDQHPALSGAGSRSFRRRRQTCKKGIQTGRKAQQLRGTQRATSVKQNVLSTGAGGGQVRGPEPAERLLSGAGVLNGSSLLDAATRTGARLLRRRLEEIDICRGRETNYLRKLDGFTNEALTCLPRKDPTTRDSPASFEA</sequence>
<gene>
    <name evidence="1" type="ORF">BV22DRAFT_1181532</name>
</gene>
<accession>A0ACB8B3C1</accession>
<evidence type="ECO:0000313" key="2">
    <source>
        <dbReference type="Proteomes" id="UP000790709"/>
    </source>
</evidence>
<dbReference type="EMBL" id="MU266590">
    <property type="protein sequence ID" value="KAH7920301.1"/>
    <property type="molecule type" value="Genomic_DNA"/>
</dbReference>
<reference evidence="1" key="1">
    <citation type="journal article" date="2021" name="New Phytol.">
        <title>Evolutionary innovations through gain and loss of genes in the ectomycorrhizal Boletales.</title>
        <authorList>
            <person name="Wu G."/>
            <person name="Miyauchi S."/>
            <person name="Morin E."/>
            <person name="Kuo A."/>
            <person name="Drula E."/>
            <person name="Varga T."/>
            <person name="Kohler A."/>
            <person name="Feng B."/>
            <person name="Cao Y."/>
            <person name="Lipzen A."/>
            <person name="Daum C."/>
            <person name="Hundley H."/>
            <person name="Pangilinan J."/>
            <person name="Johnson J."/>
            <person name="Barry K."/>
            <person name="LaButti K."/>
            <person name="Ng V."/>
            <person name="Ahrendt S."/>
            <person name="Min B."/>
            <person name="Choi I.G."/>
            <person name="Park H."/>
            <person name="Plett J.M."/>
            <person name="Magnuson J."/>
            <person name="Spatafora J.W."/>
            <person name="Nagy L.G."/>
            <person name="Henrissat B."/>
            <person name="Grigoriev I.V."/>
            <person name="Yang Z.L."/>
            <person name="Xu J."/>
            <person name="Martin F.M."/>
        </authorList>
    </citation>
    <scope>NUCLEOTIDE SEQUENCE</scope>
    <source>
        <strain evidence="1">KUC20120723A-06</strain>
    </source>
</reference>